<dbReference type="AlphaFoldDB" id="A0A7J8DL14"/>
<evidence type="ECO:0000313" key="3">
    <source>
        <dbReference type="Proteomes" id="UP000593571"/>
    </source>
</evidence>
<keyword evidence="1" id="KW-0472">Membrane</keyword>
<accession>A0A7J8DL14</accession>
<name>A0A7J8DL14_ROUAE</name>
<dbReference type="Proteomes" id="UP000593571">
    <property type="component" value="Unassembled WGS sequence"/>
</dbReference>
<evidence type="ECO:0000256" key="1">
    <source>
        <dbReference type="SAM" id="Phobius"/>
    </source>
</evidence>
<feature type="transmembrane region" description="Helical" evidence="1">
    <location>
        <begin position="19"/>
        <end position="37"/>
    </location>
</feature>
<keyword evidence="1" id="KW-0812">Transmembrane</keyword>
<organism evidence="2 3">
    <name type="scientific">Rousettus aegyptiacus</name>
    <name type="common">Egyptian fruit bat</name>
    <name type="synonym">Pteropus aegyptiacus</name>
    <dbReference type="NCBI Taxonomy" id="9407"/>
    <lineage>
        <taxon>Eukaryota</taxon>
        <taxon>Metazoa</taxon>
        <taxon>Chordata</taxon>
        <taxon>Craniata</taxon>
        <taxon>Vertebrata</taxon>
        <taxon>Euteleostomi</taxon>
        <taxon>Mammalia</taxon>
        <taxon>Eutheria</taxon>
        <taxon>Laurasiatheria</taxon>
        <taxon>Chiroptera</taxon>
        <taxon>Yinpterochiroptera</taxon>
        <taxon>Pteropodoidea</taxon>
        <taxon>Pteropodidae</taxon>
        <taxon>Rousettinae</taxon>
        <taxon>Rousettus</taxon>
    </lineage>
</organism>
<keyword evidence="3" id="KW-1185">Reference proteome</keyword>
<sequence>MPSPEEEDRERRRSRRRDLLLSQLCFLALVALLLWSLSSMQEHNDLDFMDLIGEDRQWTVGRKLMQVNDTLTSEDAGLQSSKNCTEPGELQKRMLLEDCFSVMTEQVFYEKVENQSIHETLT</sequence>
<evidence type="ECO:0000313" key="2">
    <source>
        <dbReference type="EMBL" id="KAF6423793.1"/>
    </source>
</evidence>
<reference evidence="2 3" key="1">
    <citation type="journal article" date="2020" name="Nature">
        <title>Six reference-quality genomes reveal evolution of bat adaptations.</title>
        <authorList>
            <person name="Jebb D."/>
            <person name="Huang Z."/>
            <person name="Pippel M."/>
            <person name="Hughes G.M."/>
            <person name="Lavrichenko K."/>
            <person name="Devanna P."/>
            <person name="Winkler S."/>
            <person name="Jermiin L.S."/>
            <person name="Skirmuntt E.C."/>
            <person name="Katzourakis A."/>
            <person name="Burkitt-Gray L."/>
            <person name="Ray D.A."/>
            <person name="Sullivan K.A.M."/>
            <person name="Roscito J.G."/>
            <person name="Kirilenko B.M."/>
            <person name="Davalos L.M."/>
            <person name="Corthals A.P."/>
            <person name="Power M.L."/>
            <person name="Jones G."/>
            <person name="Ransome R.D."/>
            <person name="Dechmann D.K.N."/>
            <person name="Locatelli A.G."/>
            <person name="Puechmaille S.J."/>
            <person name="Fedrigo O."/>
            <person name="Jarvis E.D."/>
            <person name="Hiller M."/>
            <person name="Vernes S.C."/>
            <person name="Myers E.W."/>
            <person name="Teeling E.C."/>
        </authorList>
    </citation>
    <scope>NUCLEOTIDE SEQUENCE [LARGE SCALE GENOMIC DNA]</scope>
    <source>
        <strain evidence="2">MRouAeg1</strain>
        <tissue evidence="2">Muscle</tissue>
    </source>
</reference>
<gene>
    <name evidence="2" type="ORF">HJG63_017743</name>
</gene>
<comment type="caution">
    <text evidence="2">The sequence shown here is derived from an EMBL/GenBank/DDBJ whole genome shotgun (WGS) entry which is preliminary data.</text>
</comment>
<proteinExistence type="predicted"/>
<dbReference type="EMBL" id="JACASE010000012">
    <property type="protein sequence ID" value="KAF6423793.1"/>
    <property type="molecule type" value="Genomic_DNA"/>
</dbReference>
<keyword evidence="1" id="KW-1133">Transmembrane helix</keyword>
<protein>
    <submittedName>
        <fullName evidence="2">Solute carrier family 24 member 3</fullName>
    </submittedName>
</protein>